<dbReference type="RefSeq" id="XP_006696412.1">
    <property type="nucleotide sequence ID" value="XM_006696349.1"/>
</dbReference>
<evidence type="ECO:0000256" key="3">
    <source>
        <dbReference type="ARBA" id="ARBA00023098"/>
    </source>
</evidence>
<accession>G0SF65</accession>
<dbReference type="OrthoDB" id="1658288at2759"/>
<organism evidence="6">
    <name type="scientific">Chaetomium thermophilum (strain DSM 1495 / CBS 144.50 / IMI 039719)</name>
    <name type="common">Thermochaetoides thermophila</name>
    <dbReference type="NCBI Taxonomy" id="759272"/>
    <lineage>
        <taxon>Eukaryota</taxon>
        <taxon>Fungi</taxon>
        <taxon>Dikarya</taxon>
        <taxon>Ascomycota</taxon>
        <taxon>Pezizomycotina</taxon>
        <taxon>Sordariomycetes</taxon>
        <taxon>Sordariomycetidae</taxon>
        <taxon>Sordariales</taxon>
        <taxon>Chaetomiaceae</taxon>
        <taxon>Thermochaetoides</taxon>
    </lineage>
</organism>
<dbReference type="GO" id="GO:0019369">
    <property type="term" value="P:arachidonate metabolic process"/>
    <property type="evidence" value="ECO:0007669"/>
    <property type="project" value="TreeGrafter"/>
</dbReference>
<dbReference type="PANTHER" id="PTHR24185:SF1">
    <property type="entry name" value="CALCIUM-INDEPENDENT PHOSPHOLIPASE A2-GAMMA"/>
    <property type="match status" value="1"/>
</dbReference>
<dbReference type="Pfam" id="PF01734">
    <property type="entry name" value="Patatin"/>
    <property type="match status" value="1"/>
</dbReference>
<protein>
    <recommendedName>
        <fullName evidence="4">PNPLA domain-containing protein</fullName>
    </recommendedName>
</protein>
<name>G0SF65_CHATD</name>
<dbReference type="GO" id="GO:0016042">
    <property type="term" value="P:lipid catabolic process"/>
    <property type="evidence" value="ECO:0007669"/>
    <property type="project" value="UniProtKB-KW"/>
</dbReference>
<dbReference type="EMBL" id="GL988046">
    <property type="protein sequence ID" value="EGS18081.1"/>
    <property type="molecule type" value="Genomic_DNA"/>
</dbReference>
<dbReference type="STRING" id="759272.G0SF65"/>
<dbReference type="SUPFAM" id="SSF52151">
    <property type="entry name" value="FabD/lysophospholipase-like"/>
    <property type="match status" value="1"/>
</dbReference>
<dbReference type="GeneID" id="18260134"/>
<dbReference type="Gene3D" id="3.40.1090.10">
    <property type="entry name" value="Cytosolic phospholipase A2 catalytic domain"/>
    <property type="match status" value="1"/>
</dbReference>
<dbReference type="InterPro" id="IPR016035">
    <property type="entry name" value="Acyl_Trfase/lysoPLipase"/>
</dbReference>
<evidence type="ECO:0000256" key="2">
    <source>
        <dbReference type="ARBA" id="ARBA00022963"/>
    </source>
</evidence>
<dbReference type="GO" id="GO:0016020">
    <property type="term" value="C:membrane"/>
    <property type="evidence" value="ECO:0007669"/>
    <property type="project" value="TreeGrafter"/>
</dbReference>
<dbReference type="eggNOG" id="KOG4231">
    <property type="taxonomic scope" value="Eukaryota"/>
</dbReference>
<keyword evidence="6" id="KW-1185">Reference proteome</keyword>
<keyword evidence="2" id="KW-0442">Lipid degradation</keyword>
<evidence type="ECO:0000256" key="1">
    <source>
        <dbReference type="ARBA" id="ARBA00022801"/>
    </source>
</evidence>
<dbReference type="GO" id="GO:0047499">
    <property type="term" value="F:calcium-independent phospholipase A2 activity"/>
    <property type="evidence" value="ECO:0007669"/>
    <property type="project" value="TreeGrafter"/>
</dbReference>
<evidence type="ECO:0000313" key="6">
    <source>
        <dbReference type="Proteomes" id="UP000008066"/>
    </source>
</evidence>
<dbReference type="GO" id="GO:0046486">
    <property type="term" value="P:glycerolipid metabolic process"/>
    <property type="evidence" value="ECO:0007669"/>
    <property type="project" value="UniProtKB-ARBA"/>
</dbReference>
<keyword evidence="1" id="KW-0378">Hydrolase</keyword>
<reference evidence="5 6" key="1">
    <citation type="journal article" date="2011" name="Cell">
        <title>Insight into structure and assembly of the nuclear pore complex by utilizing the genome of a eukaryotic thermophile.</title>
        <authorList>
            <person name="Amlacher S."/>
            <person name="Sarges P."/>
            <person name="Flemming D."/>
            <person name="van Noort V."/>
            <person name="Kunze R."/>
            <person name="Devos D.P."/>
            <person name="Arumugam M."/>
            <person name="Bork P."/>
            <person name="Hurt E."/>
        </authorList>
    </citation>
    <scope>NUCLEOTIDE SEQUENCE [LARGE SCALE GENOMIC DNA]</scope>
    <source>
        <strain evidence="6">DSM 1495 / CBS 144.50 / IMI 039719</strain>
    </source>
</reference>
<proteinExistence type="predicted"/>
<evidence type="ECO:0000313" key="5">
    <source>
        <dbReference type="EMBL" id="EGS18081.1"/>
    </source>
</evidence>
<feature type="domain" description="PNPLA" evidence="4">
    <location>
        <begin position="21"/>
        <end position="145"/>
    </location>
</feature>
<dbReference type="OMA" id="MINMATS"/>
<dbReference type="HOGENOM" id="CLU_000288_144_2_1"/>
<dbReference type="AlphaFoldDB" id="G0SF65"/>
<sequence length="311" mass="34147">MLGRLRMSTQEALQEYDNCAAAVFSCKNIKNPTAWFRASGLKKVVEELVAKRGMGDLMQEENPPNKGKVLVCVMPTKSWGEARIIRSWEPSDPDSRWHKNTTIWQAARATTAASIYFKPEVLGNGKEDQPFIDAAIGANNPVEYLLKEAVRHFGSGKPLGCVVSIGTGTREVEIASPPKGLLKGWINPLPYVASVAKLLKTSATDPEHAHRSIAYRVEGYPGAYFRFNVTNAAAVVGLSQYKKIPELKSLTVKYLSDPDIIAKIREAADKLRGEAFDHGLSLGYVSMSSLDLLNNAYFMIVSAKTKRSSPS</sequence>
<evidence type="ECO:0000259" key="4">
    <source>
        <dbReference type="Pfam" id="PF01734"/>
    </source>
</evidence>
<dbReference type="PANTHER" id="PTHR24185">
    <property type="entry name" value="CALCIUM-INDEPENDENT PHOSPHOLIPASE A2-GAMMA"/>
    <property type="match status" value="1"/>
</dbReference>
<gene>
    <name evidence="5" type="ORF">CTHT_0060960</name>
</gene>
<dbReference type="KEGG" id="cthr:CTHT_0060960"/>
<dbReference type="InterPro" id="IPR002641">
    <property type="entry name" value="PNPLA_dom"/>
</dbReference>
<dbReference type="Proteomes" id="UP000008066">
    <property type="component" value="Unassembled WGS sequence"/>
</dbReference>
<keyword evidence="3" id="KW-0443">Lipid metabolism</keyword>